<keyword evidence="1" id="KW-0175">Coiled coil</keyword>
<evidence type="ECO:0000256" key="1">
    <source>
        <dbReference type="SAM" id="Coils"/>
    </source>
</evidence>
<feature type="region of interest" description="Disordered" evidence="2">
    <location>
        <begin position="291"/>
        <end position="312"/>
    </location>
</feature>
<feature type="compositionally biased region" description="Polar residues" evidence="2">
    <location>
        <begin position="503"/>
        <end position="514"/>
    </location>
</feature>
<gene>
    <name evidence="3" type="ORF">BOX15_Mlig015929g3</name>
</gene>
<organism evidence="3 4">
    <name type="scientific">Macrostomum lignano</name>
    <dbReference type="NCBI Taxonomy" id="282301"/>
    <lineage>
        <taxon>Eukaryota</taxon>
        <taxon>Metazoa</taxon>
        <taxon>Spiralia</taxon>
        <taxon>Lophotrochozoa</taxon>
        <taxon>Platyhelminthes</taxon>
        <taxon>Rhabditophora</taxon>
        <taxon>Macrostomorpha</taxon>
        <taxon>Macrostomida</taxon>
        <taxon>Macrostomidae</taxon>
        <taxon>Macrostomum</taxon>
    </lineage>
</organism>
<evidence type="ECO:0000313" key="3">
    <source>
        <dbReference type="EMBL" id="PAA65755.1"/>
    </source>
</evidence>
<evidence type="ECO:0000313" key="4">
    <source>
        <dbReference type="Proteomes" id="UP000215902"/>
    </source>
</evidence>
<dbReference type="Proteomes" id="UP000215902">
    <property type="component" value="Unassembled WGS sequence"/>
</dbReference>
<sequence length="852" mass="98619">IMALNVDKEPLFRPLNVEKSLSDKQSLVSKYQTLILTSGEECVGPKRIYIMFKVLDEVLGQLGVFKELFVELRKEMVEAVFSDSIHPGITKDSAEIKRIPHMEEVKRLFKEAKYKEDDYKESVSSMEKKLFEKQQSFEGQLMKNDELAREINERDETITKLMGEIRFLEEDKALIQKEFELYQQSTEKEIQEMKFDYQDLQEELRLVTADRDLCKPYKEGYDKMQIEFQNIGLRAYEDKKAESQKPKPLSQKEKLIADIKAAVKLQDQLLKGQNLLIQEFDGFLEKHKASISSEENGEADGRPSTASTDPSSIRNFEAETADQQLIVNQKRFLENIERIDNEMNLLTKHQVMLEEQLLGMVKANERDGDSVLDLLKTISNAGDPSNDDYVPGDPFVVNERVFSKYSLMLFVSTNGGKTFSEFGGSNYCHQCFEKTTVCPHKLRGREIVLPLPTNASHLRLNRPEVKVNQEVLRQNLQEMRMLERKSGLPPLPKQQGIRDESRTSFNTGLTTETGKSGEPDEKDTRFVNKFSRVWDDYHTRTDIVRHHPIKQPKSLIESLIEQFYATCLWDDEYTPDDEEGYSVLDNFYEFLYSRYMQEDVVFLAAHDFFTSLESHAETDDHLRMFSHVLCNNLDGAAFRYFLVLIDLVNQVDFRHSEDFREFVLAAFPFMLEDDVETFQIGFVSYCENRVSRRSVYNYILYMLLRYRDPYFLEMESKCQQSPMAEFGYMSEREFMAVSETVCENAFDHLSRRLFLEAAAAAEREVTTPGTVPVAKLSHILSYLAIIQVAATARADLADRIARNRLNLKLELRPGADAEEPALRWSYSGALQLARHMAKSEQYRQAHQVSSVE</sequence>
<comment type="caution">
    <text evidence="3">The sequence shown here is derived from an EMBL/GenBank/DDBJ whole genome shotgun (WGS) entry which is preliminary data.</text>
</comment>
<dbReference type="EMBL" id="NIVC01001620">
    <property type="protein sequence ID" value="PAA65755.1"/>
    <property type="molecule type" value="Genomic_DNA"/>
</dbReference>
<feature type="coiled-coil region" evidence="1">
    <location>
        <begin position="158"/>
        <end position="210"/>
    </location>
</feature>
<name>A0A267EW46_9PLAT</name>
<reference evidence="3 4" key="1">
    <citation type="submission" date="2017-06" db="EMBL/GenBank/DDBJ databases">
        <title>A platform for efficient transgenesis in Macrostomum lignano, a flatworm model organism for stem cell research.</title>
        <authorList>
            <person name="Berezikov E."/>
        </authorList>
    </citation>
    <scope>NUCLEOTIDE SEQUENCE [LARGE SCALE GENOMIC DNA]</scope>
    <source>
        <strain evidence="3">DV1</strain>
        <tissue evidence="3">Whole organism</tissue>
    </source>
</reference>
<dbReference type="OrthoDB" id="2142729at2759"/>
<accession>A0A267EW46</accession>
<feature type="non-terminal residue" evidence="3">
    <location>
        <position position="1"/>
    </location>
</feature>
<feature type="region of interest" description="Disordered" evidence="2">
    <location>
        <begin position="486"/>
        <end position="522"/>
    </location>
</feature>
<dbReference type="AlphaFoldDB" id="A0A267EW46"/>
<protein>
    <submittedName>
        <fullName evidence="3">Uncharacterized protein</fullName>
    </submittedName>
</protein>
<proteinExistence type="predicted"/>
<evidence type="ECO:0000256" key="2">
    <source>
        <dbReference type="SAM" id="MobiDB-lite"/>
    </source>
</evidence>
<keyword evidence="4" id="KW-1185">Reference proteome</keyword>
<dbReference type="STRING" id="282301.A0A267EW46"/>